<keyword evidence="3" id="KW-0812">Transmembrane</keyword>
<feature type="domain" description="Phospholipid/glycerol acyltransferase" evidence="8">
    <location>
        <begin position="62"/>
        <end position="176"/>
    </location>
</feature>
<proteinExistence type="predicted"/>
<keyword evidence="7 9" id="KW-0012">Acyltransferase</keyword>
<protein>
    <submittedName>
        <fullName evidence="9">1-acyl-sn-glycerol-3-phosphate acyltransferase</fullName>
    </submittedName>
</protein>
<dbReference type="PANTHER" id="PTHR23063">
    <property type="entry name" value="PHOSPHOLIPID ACYLTRANSFERASE"/>
    <property type="match status" value="1"/>
</dbReference>
<dbReference type="GO" id="GO:0016746">
    <property type="term" value="F:acyltransferase activity"/>
    <property type="evidence" value="ECO:0007669"/>
    <property type="project" value="UniProtKB-KW"/>
</dbReference>
<sequence>MRRLRIAGRLIALIGWLLLCIPAYILSRLVTRRRIVPRIFLGGVARMMGVRIATTGELEPRAILLANHLSWLDIPIVAACTGSAFVGHDGIAQSKFLKWLAEMNDTVFIARTRRQTVTRQIEQVREALDNSHVLTLFPEGTTSDGKDLLPLKSSLLSAIDPAPEGVAVQPVFLDFGTAAQEIAWVGDEPGLDNFFKVLGRHGPLDITVHFLPPLTGESLAGRKTIAAATRRALERAMGQ</sequence>
<dbReference type="SMART" id="SM00563">
    <property type="entry name" value="PlsC"/>
    <property type="match status" value="1"/>
</dbReference>
<dbReference type="AlphaFoldDB" id="A0A916YH23"/>
<dbReference type="InterPro" id="IPR002123">
    <property type="entry name" value="Plipid/glycerol_acylTrfase"/>
</dbReference>
<keyword evidence="2" id="KW-0808">Transferase</keyword>
<keyword evidence="5" id="KW-0443">Lipid metabolism</keyword>
<dbReference type="SUPFAM" id="SSF69593">
    <property type="entry name" value="Glycerol-3-phosphate (1)-acyltransferase"/>
    <property type="match status" value="1"/>
</dbReference>
<comment type="caution">
    <text evidence="9">The sequence shown here is derived from an EMBL/GenBank/DDBJ whole genome shotgun (WGS) entry which is preliminary data.</text>
</comment>
<dbReference type="GO" id="GO:0006629">
    <property type="term" value="P:lipid metabolic process"/>
    <property type="evidence" value="ECO:0007669"/>
    <property type="project" value="UniProtKB-KW"/>
</dbReference>
<dbReference type="OrthoDB" id="9806880at2"/>
<dbReference type="RefSeq" id="WP_066761039.1">
    <property type="nucleotide sequence ID" value="NZ_BMIO01000005.1"/>
</dbReference>
<comment type="subcellular location">
    <subcellularLocation>
        <location evidence="1">Membrane</location>
    </subcellularLocation>
</comment>
<organism evidence="9 10">
    <name type="scientific">Croceicoccus pelagius</name>
    <dbReference type="NCBI Taxonomy" id="1703341"/>
    <lineage>
        <taxon>Bacteria</taxon>
        <taxon>Pseudomonadati</taxon>
        <taxon>Pseudomonadota</taxon>
        <taxon>Alphaproteobacteria</taxon>
        <taxon>Sphingomonadales</taxon>
        <taxon>Erythrobacteraceae</taxon>
        <taxon>Croceicoccus</taxon>
    </lineage>
</organism>
<evidence type="ECO:0000259" key="8">
    <source>
        <dbReference type="SMART" id="SM00563"/>
    </source>
</evidence>
<evidence type="ECO:0000256" key="3">
    <source>
        <dbReference type="ARBA" id="ARBA00022692"/>
    </source>
</evidence>
<gene>
    <name evidence="9" type="ORF">GCM10010989_18740</name>
</gene>
<accession>A0A916YH23</accession>
<reference evidence="9 10" key="1">
    <citation type="journal article" date="2014" name="Int. J. Syst. Evol. Microbiol.">
        <title>Complete genome sequence of Corynebacterium casei LMG S-19264T (=DSM 44701T), isolated from a smear-ripened cheese.</title>
        <authorList>
            <consortium name="US DOE Joint Genome Institute (JGI-PGF)"/>
            <person name="Walter F."/>
            <person name="Albersmeier A."/>
            <person name="Kalinowski J."/>
            <person name="Ruckert C."/>
        </authorList>
    </citation>
    <scope>NUCLEOTIDE SEQUENCE [LARGE SCALE GENOMIC DNA]</scope>
    <source>
        <strain evidence="9 10">CGMCC 1.15358</strain>
    </source>
</reference>
<name>A0A916YH23_9SPHN</name>
<evidence type="ECO:0000256" key="7">
    <source>
        <dbReference type="ARBA" id="ARBA00023315"/>
    </source>
</evidence>
<evidence type="ECO:0000313" key="9">
    <source>
        <dbReference type="EMBL" id="GGD44873.1"/>
    </source>
</evidence>
<keyword evidence="6" id="KW-0472">Membrane</keyword>
<evidence type="ECO:0000256" key="2">
    <source>
        <dbReference type="ARBA" id="ARBA00022679"/>
    </source>
</evidence>
<dbReference type="GO" id="GO:0016020">
    <property type="term" value="C:membrane"/>
    <property type="evidence" value="ECO:0007669"/>
    <property type="project" value="UniProtKB-SubCell"/>
</dbReference>
<evidence type="ECO:0000256" key="5">
    <source>
        <dbReference type="ARBA" id="ARBA00023098"/>
    </source>
</evidence>
<dbReference type="Pfam" id="PF01553">
    <property type="entry name" value="Acyltransferase"/>
    <property type="match status" value="1"/>
</dbReference>
<keyword evidence="10" id="KW-1185">Reference proteome</keyword>
<dbReference type="PANTHER" id="PTHR23063:SF52">
    <property type="entry name" value="LYSOPHOSPHATIDYLCHOLINE ACYLTRANSFERASE"/>
    <property type="match status" value="1"/>
</dbReference>
<evidence type="ECO:0000256" key="4">
    <source>
        <dbReference type="ARBA" id="ARBA00022989"/>
    </source>
</evidence>
<dbReference type="EMBL" id="BMIO01000005">
    <property type="protein sequence ID" value="GGD44873.1"/>
    <property type="molecule type" value="Genomic_DNA"/>
</dbReference>
<evidence type="ECO:0000313" key="10">
    <source>
        <dbReference type="Proteomes" id="UP000598997"/>
    </source>
</evidence>
<keyword evidence="4" id="KW-1133">Transmembrane helix</keyword>
<dbReference type="CDD" id="cd07989">
    <property type="entry name" value="LPLAT_AGPAT-like"/>
    <property type="match status" value="1"/>
</dbReference>
<dbReference type="Proteomes" id="UP000598997">
    <property type="component" value="Unassembled WGS sequence"/>
</dbReference>
<evidence type="ECO:0000256" key="1">
    <source>
        <dbReference type="ARBA" id="ARBA00004370"/>
    </source>
</evidence>
<evidence type="ECO:0000256" key="6">
    <source>
        <dbReference type="ARBA" id="ARBA00023136"/>
    </source>
</evidence>